<dbReference type="AlphaFoldDB" id="A0AAV0VKC1"/>
<evidence type="ECO:0000256" key="1">
    <source>
        <dbReference type="SAM" id="Phobius"/>
    </source>
</evidence>
<accession>A0AAV0VKC1</accession>
<reference evidence="3 4" key="1">
    <citation type="submission" date="2023-01" db="EMBL/GenBank/DDBJ databases">
        <authorList>
            <person name="Whitehead M."/>
        </authorList>
    </citation>
    <scope>NUCLEOTIDE SEQUENCE [LARGE SCALE GENOMIC DNA]</scope>
</reference>
<gene>
    <name evidence="3" type="ORF">MEUPH1_LOCUS672</name>
</gene>
<dbReference type="Proteomes" id="UP001160148">
    <property type="component" value="Unassembled WGS sequence"/>
</dbReference>
<dbReference type="EMBL" id="CARXXK010000001">
    <property type="protein sequence ID" value="CAI6343397.1"/>
    <property type="molecule type" value="Genomic_DNA"/>
</dbReference>
<keyword evidence="1" id="KW-1133">Transmembrane helix</keyword>
<proteinExistence type="predicted"/>
<feature type="signal peptide" evidence="2">
    <location>
        <begin position="1"/>
        <end position="17"/>
    </location>
</feature>
<evidence type="ECO:0000256" key="2">
    <source>
        <dbReference type="SAM" id="SignalP"/>
    </source>
</evidence>
<comment type="caution">
    <text evidence="3">The sequence shown here is derived from an EMBL/GenBank/DDBJ whole genome shotgun (WGS) entry which is preliminary data.</text>
</comment>
<keyword evidence="1" id="KW-0812">Transmembrane</keyword>
<keyword evidence="4" id="KW-1185">Reference proteome</keyword>
<protein>
    <recommendedName>
        <fullName evidence="5">Envelope fusion protein</fullName>
    </recommendedName>
</protein>
<feature type="chain" id="PRO_5043325926" description="Envelope fusion protein" evidence="2">
    <location>
        <begin position="18"/>
        <end position="629"/>
    </location>
</feature>
<name>A0AAV0VKC1_9HEMI</name>
<sequence>MLSKYILILISITNTCAEEDIAITVSPGAFFEEIQEAILYDKSIPLVYTQEIQDNNSNNINYSWGVQKYCTNKNTNYCNIMKETLEILTTINKNIEDNDKDILEIINLNLKNNRSKRGIQLFGNLYHFCCNIATEKQLKNIYTNEEALNQQINKFKDVFVSDHRDLINITTELNKYTKNTNNNIKLLKENFIKFTNEEKTNNLIEKTNHENTIQGIQEIIYNLMKIILKFTNYERDTSTHLHCKLQKIPPRIIESKTLYNDLIKLENTIKKDGYELTIPWENLSAYYNLPIAECQFSKTKILIKVKIPIQERFAKWKLYQYIPIHFKFHDSVCLIHSEKTYIANNYINYEHRIISGIGLQHCDPPITDLCYIPKFSSDITLSPKCVEAIFKNLPLDVINQYCYFQCVKQQVEDSTIIKQIGIHTYALTNPQPTLKIKIEKLNTTIIKELNINYSYPGLIKISFPCNYELLKDEKILIPKMYPCESNNLNKFKINRILPVSWTKIKSLKTNYEETKDNNMYFTNMSEILNTDWTKQIPNIDKYLNDIILKKIKQPFVDEFLGDIIYLTWLTILTITIGFIIYKIYPVIIKSEFMTLPPPIPPRMILKKNILIKDSIHIIYNIHKYLYPFI</sequence>
<feature type="transmembrane region" description="Helical" evidence="1">
    <location>
        <begin position="563"/>
        <end position="584"/>
    </location>
</feature>
<organism evidence="3 4">
    <name type="scientific">Macrosiphum euphorbiae</name>
    <name type="common">potato aphid</name>
    <dbReference type="NCBI Taxonomy" id="13131"/>
    <lineage>
        <taxon>Eukaryota</taxon>
        <taxon>Metazoa</taxon>
        <taxon>Ecdysozoa</taxon>
        <taxon>Arthropoda</taxon>
        <taxon>Hexapoda</taxon>
        <taxon>Insecta</taxon>
        <taxon>Pterygota</taxon>
        <taxon>Neoptera</taxon>
        <taxon>Paraneoptera</taxon>
        <taxon>Hemiptera</taxon>
        <taxon>Sternorrhyncha</taxon>
        <taxon>Aphidomorpha</taxon>
        <taxon>Aphidoidea</taxon>
        <taxon>Aphididae</taxon>
        <taxon>Macrosiphini</taxon>
        <taxon>Macrosiphum</taxon>
    </lineage>
</organism>
<keyword evidence="1" id="KW-0472">Membrane</keyword>
<evidence type="ECO:0000313" key="4">
    <source>
        <dbReference type="Proteomes" id="UP001160148"/>
    </source>
</evidence>
<evidence type="ECO:0000313" key="3">
    <source>
        <dbReference type="EMBL" id="CAI6343397.1"/>
    </source>
</evidence>
<keyword evidence="2" id="KW-0732">Signal</keyword>
<evidence type="ECO:0008006" key="5">
    <source>
        <dbReference type="Google" id="ProtNLM"/>
    </source>
</evidence>